<evidence type="ECO:0000256" key="1">
    <source>
        <dbReference type="SAM" id="MobiDB-lite"/>
    </source>
</evidence>
<name>A0A834F1W1_ORYME</name>
<proteinExistence type="predicted"/>
<gene>
    <name evidence="2" type="ORF">FQA47_007565</name>
</gene>
<organism evidence="2 3">
    <name type="scientific">Oryzias melastigma</name>
    <name type="common">Marine medaka</name>
    <dbReference type="NCBI Taxonomy" id="30732"/>
    <lineage>
        <taxon>Eukaryota</taxon>
        <taxon>Metazoa</taxon>
        <taxon>Chordata</taxon>
        <taxon>Craniata</taxon>
        <taxon>Vertebrata</taxon>
        <taxon>Euteleostomi</taxon>
        <taxon>Actinopterygii</taxon>
        <taxon>Neopterygii</taxon>
        <taxon>Teleostei</taxon>
        <taxon>Neoteleostei</taxon>
        <taxon>Acanthomorphata</taxon>
        <taxon>Ovalentaria</taxon>
        <taxon>Atherinomorphae</taxon>
        <taxon>Beloniformes</taxon>
        <taxon>Adrianichthyidae</taxon>
        <taxon>Oryziinae</taxon>
        <taxon>Oryzias</taxon>
    </lineage>
</organism>
<comment type="caution">
    <text evidence="2">The sequence shown here is derived from an EMBL/GenBank/DDBJ whole genome shotgun (WGS) entry which is preliminary data.</text>
</comment>
<feature type="compositionally biased region" description="Polar residues" evidence="1">
    <location>
        <begin position="241"/>
        <end position="259"/>
    </location>
</feature>
<evidence type="ECO:0000313" key="3">
    <source>
        <dbReference type="Proteomes" id="UP000646548"/>
    </source>
</evidence>
<evidence type="ECO:0000313" key="2">
    <source>
        <dbReference type="EMBL" id="KAF6721970.1"/>
    </source>
</evidence>
<feature type="region of interest" description="Disordered" evidence="1">
    <location>
        <begin position="214"/>
        <end position="259"/>
    </location>
</feature>
<protein>
    <submittedName>
        <fullName evidence="2">Uncharacterized protein</fullName>
    </submittedName>
</protein>
<dbReference type="EMBL" id="WKFB01000471">
    <property type="protein sequence ID" value="KAF6721970.1"/>
    <property type="molecule type" value="Genomic_DNA"/>
</dbReference>
<dbReference type="Proteomes" id="UP000646548">
    <property type="component" value="Unassembled WGS sequence"/>
</dbReference>
<dbReference type="AlphaFoldDB" id="A0A834F1W1"/>
<reference evidence="2" key="1">
    <citation type="journal article" name="BMC Genomics">
        <title>Long-read sequencing and de novo genome assembly of marine medaka (Oryzias melastigma).</title>
        <authorList>
            <person name="Liang P."/>
            <person name="Saqib H.S.A."/>
            <person name="Ni X."/>
            <person name="Shen Y."/>
        </authorList>
    </citation>
    <scope>NUCLEOTIDE SEQUENCE</scope>
    <source>
        <strain evidence="2">Bigg-433</strain>
    </source>
</reference>
<feature type="compositionally biased region" description="Basic and acidic residues" evidence="1">
    <location>
        <begin position="219"/>
        <end position="238"/>
    </location>
</feature>
<accession>A0A834F1W1</accession>
<sequence length="259" mass="28643">MHLSSSPQISGVFPERRLQVQSKHGGNAVSCSLEFSFCRRGNNSFELKLANSEPTLKRIPFHVYICSLCVSRRRWVLLPVATAAPPAGESVSEDDEGVDEEDLSVEKVRRLLLVVDLHSRHFELHGSRRKTGQLSKEDVRRSRHDQMFRGGWGGAVRAEEKSEGLSFLPGGPEGTGVHMLAVRGSDSGRPVTGSWNGVMNCRLRLTLTRLYMSAQTHSRRSEEKGGEEKVDGGKRDPEISTPRSQTGPSVTNELKPSLN</sequence>